<feature type="transmembrane region" description="Helical" evidence="21">
    <location>
        <begin position="20"/>
        <end position="39"/>
    </location>
</feature>
<dbReference type="GO" id="GO:0032153">
    <property type="term" value="C:cell division site"/>
    <property type="evidence" value="ECO:0007669"/>
    <property type="project" value="TreeGrafter"/>
</dbReference>
<feature type="transmembrane region" description="Helical" evidence="21">
    <location>
        <begin position="83"/>
        <end position="105"/>
    </location>
</feature>
<dbReference type="PANTHER" id="PTHR30474:SF2">
    <property type="entry name" value="PEPTIDOGLYCAN GLYCOSYLTRANSFERASE FTSW-RELATED"/>
    <property type="match status" value="1"/>
</dbReference>
<dbReference type="GO" id="GO:0015648">
    <property type="term" value="F:lipid-linked peptidoglycan transporter activity"/>
    <property type="evidence" value="ECO:0007669"/>
    <property type="project" value="TreeGrafter"/>
</dbReference>
<evidence type="ECO:0000256" key="4">
    <source>
        <dbReference type="ARBA" id="ARBA00022618"/>
    </source>
</evidence>
<evidence type="ECO:0000256" key="12">
    <source>
        <dbReference type="ARBA" id="ARBA00023306"/>
    </source>
</evidence>
<evidence type="ECO:0000256" key="9">
    <source>
        <dbReference type="ARBA" id="ARBA00022984"/>
    </source>
</evidence>
<accession>A0A0H5BBP7</accession>
<organism evidence="23 24">
    <name type="scientific">Blastochloris viridis</name>
    <name type="common">Rhodopseudomonas viridis</name>
    <dbReference type="NCBI Taxonomy" id="1079"/>
    <lineage>
        <taxon>Bacteria</taxon>
        <taxon>Pseudomonadati</taxon>
        <taxon>Pseudomonadota</taxon>
        <taxon>Alphaproteobacteria</taxon>
        <taxon>Hyphomicrobiales</taxon>
        <taxon>Blastochloridaceae</taxon>
        <taxon>Blastochloris</taxon>
    </lineage>
</organism>
<evidence type="ECO:0000256" key="17">
    <source>
        <dbReference type="ARBA" id="ARBA00041185"/>
    </source>
</evidence>
<dbReference type="OrthoDB" id="9768187at2"/>
<comment type="catalytic activity">
    <reaction evidence="20">
        <text>[GlcNAc-(1-&gt;4)-Mur2Ac(oyl-L-Ala-gamma-D-Glu-L-Lys-D-Ala-D-Ala)](n)-di-trans,octa-cis-undecaprenyl diphosphate + beta-D-GlcNAc-(1-&gt;4)-Mur2Ac(oyl-L-Ala-gamma-D-Glu-L-Lys-D-Ala-D-Ala)-di-trans,octa-cis-undecaprenyl diphosphate = [GlcNAc-(1-&gt;4)-Mur2Ac(oyl-L-Ala-gamma-D-Glu-L-Lys-D-Ala-D-Ala)](n+1)-di-trans,octa-cis-undecaprenyl diphosphate + di-trans,octa-cis-undecaprenyl diphosphate + H(+)</text>
        <dbReference type="Rhea" id="RHEA:23708"/>
        <dbReference type="Rhea" id="RHEA-COMP:9602"/>
        <dbReference type="Rhea" id="RHEA-COMP:9603"/>
        <dbReference type="ChEBI" id="CHEBI:15378"/>
        <dbReference type="ChEBI" id="CHEBI:58405"/>
        <dbReference type="ChEBI" id="CHEBI:60033"/>
        <dbReference type="ChEBI" id="CHEBI:78435"/>
        <dbReference type="EC" id="2.4.99.28"/>
    </reaction>
</comment>
<evidence type="ECO:0000256" key="11">
    <source>
        <dbReference type="ARBA" id="ARBA00023136"/>
    </source>
</evidence>
<evidence type="ECO:0000256" key="10">
    <source>
        <dbReference type="ARBA" id="ARBA00022989"/>
    </source>
</evidence>
<dbReference type="InterPro" id="IPR013437">
    <property type="entry name" value="FtsW"/>
</dbReference>
<keyword evidence="9" id="KW-0573">Peptidoglycan synthesis</keyword>
<keyword evidence="11 21" id="KW-0472">Membrane</keyword>
<sequence>MVSRREKTRFGEWWWSVDRITLFAIGALIVFGIVLSLAASPAVAQRIGLEPFHFVNRQALYLVPAISVMILTSLLSPRDLRRLCVIVFAVSVLMVFATLGFGAEIKGARRWLVIAGINIQPSETLKPAFVVLAAWLFAESTRRTDMPALPLAFALLGVSVVPLALQPDIGQTILVVTVWSALFFLAGLRWIWMVGLGGAAVVGLMAAYALVPHVTKRVDKFLNPDAAHDGFQIETALGSFASGGWFGRGPGEGTVKRILPDSHADFIFAVAAEEFGSVLCLAIVGLFAIVVLRSLVIALRDEDPFTRFATAGLALLFGMQAAINMSVNLHLIPAKGMTLPFISYGGSSLISLAFGTGMLLAFTRRRPRAEVAAEAETAMRLAERPA</sequence>
<keyword evidence="12" id="KW-0131">Cell cycle</keyword>
<reference evidence="22" key="1">
    <citation type="journal article" date="2015" name="Genome Announc.">
        <title>Complete Genome Sequence of the Bacteriochlorophyll b-Producing Photosynthetic Bacterium Blastochloris viridis.</title>
        <authorList>
            <person name="Tsukatani Y."/>
            <person name="Hirose Y."/>
            <person name="Harada J."/>
            <person name="Misawa N."/>
            <person name="Mori K."/>
            <person name="Inoue K."/>
            <person name="Tamiaki H."/>
        </authorList>
    </citation>
    <scope>NUCLEOTIDE SEQUENCE [LARGE SCALE GENOMIC DNA]</scope>
    <source>
        <strain evidence="22">DSM 133</strain>
    </source>
</reference>
<evidence type="ECO:0000256" key="15">
    <source>
        <dbReference type="ARBA" id="ARBA00033270"/>
    </source>
</evidence>
<evidence type="ECO:0000256" key="18">
    <source>
        <dbReference type="ARBA" id="ARBA00041418"/>
    </source>
</evidence>
<dbReference type="EC" id="2.4.99.28" evidence="19"/>
<keyword evidence="5" id="KW-0328">Glycosyltransferase</keyword>
<feature type="transmembrane region" description="Helical" evidence="21">
    <location>
        <begin position="275"/>
        <end position="296"/>
    </location>
</feature>
<proteinExistence type="inferred from homology"/>
<keyword evidence="3" id="KW-1003">Cell membrane</keyword>
<evidence type="ECO:0000256" key="6">
    <source>
        <dbReference type="ARBA" id="ARBA00022679"/>
    </source>
</evidence>
<dbReference type="NCBIfam" id="TIGR02614">
    <property type="entry name" value="ftsW"/>
    <property type="match status" value="1"/>
</dbReference>
<dbReference type="PANTHER" id="PTHR30474">
    <property type="entry name" value="CELL CYCLE PROTEIN"/>
    <property type="match status" value="1"/>
</dbReference>
<dbReference type="GO" id="GO:0051301">
    <property type="term" value="P:cell division"/>
    <property type="evidence" value="ECO:0007669"/>
    <property type="project" value="UniProtKB-KW"/>
</dbReference>
<evidence type="ECO:0000256" key="8">
    <source>
        <dbReference type="ARBA" id="ARBA00022960"/>
    </source>
</evidence>
<evidence type="ECO:0000256" key="5">
    <source>
        <dbReference type="ARBA" id="ARBA00022676"/>
    </source>
</evidence>
<evidence type="ECO:0000256" key="7">
    <source>
        <dbReference type="ARBA" id="ARBA00022692"/>
    </source>
</evidence>
<name>A0A0H5BBP7_BLAVI</name>
<comment type="pathway">
    <text evidence="2">Cell wall biogenesis; peptidoglycan biosynthesis.</text>
</comment>
<evidence type="ECO:0000313" key="22">
    <source>
        <dbReference type="EMBL" id="BAR98534.1"/>
    </source>
</evidence>
<dbReference type="GO" id="GO:0071555">
    <property type="term" value="P:cell wall organization"/>
    <property type="evidence" value="ECO:0007669"/>
    <property type="project" value="UniProtKB-KW"/>
</dbReference>
<reference evidence="23" key="2">
    <citation type="submission" date="2015-11" db="EMBL/GenBank/DDBJ databases">
        <authorList>
            <person name="Zhang Y."/>
            <person name="Guo Z."/>
        </authorList>
    </citation>
    <scope>NUCLEOTIDE SEQUENCE</scope>
    <source>
        <strain evidence="23">1</strain>
    </source>
</reference>
<feature type="transmembrane region" description="Helical" evidence="21">
    <location>
        <begin position="59"/>
        <end position="76"/>
    </location>
</feature>
<comment type="subcellular location">
    <subcellularLocation>
        <location evidence="1">Cell membrane</location>
        <topology evidence="1">Multi-pass membrane protein</topology>
    </subcellularLocation>
</comment>
<evidence type="ECO:0000256" key="2">
    <source>
        <dbReference type="ARBA" id="ARBA00004752"/>
    </source>
</evidence>
<gene>
    <name evidence="23" type="primary">ftsW</name>
    <name evidence="22" type="ORF">BV133_941</name>
    <name evidence="23" type="ORF">BVIRIDIS_31700</name>
</gene>
<evidence type="ECO:0000256" key="1">
    <source>
        <dbReference type="ARBA" id="ARBA00004651"/>
    </source>
</evidence>
<evidence type="ECO:0000256" key="21">
    <source>
        <dbReference type="SAM" id="Phobius"/>
    </source>
</evidence>
<feature type="transmembrane region" description="Helical" evidence="21">
    <location>
        <begin position="341"/>
        <end position="362"/>
    </location>
</feature>
<protein>
    <recommendedName>
        <fullName evidence="17">Probable peptidoglycan glycosyltransferase FtsW</fullName>
        <ecNumber evidence="19">2.4.99.28</ecNumber>
    </recommendedName>
    <alternativeName>
        <fullName evidence="18">Cell division protein FtsW</fullName>
    </alternativeName>
    <alternativeName>
        <fullName evidence="15">Cell wall polymerase</fullName>
    </alternativeName>
    <alternativeName>
        <fullName evidence="14">Peptidoglycan polymerase</fullName>
    </alternativeName>
</protein>
<feature type="transmembrane region" description="Helical" evidence="21">
    <location>
        <begin position="193"/>
        <end position="211"/>
    </location>
</feature>
<dbReference type="EMBL" id="AP014854">
    <property type="protein sequence ID" value="BAR98534.1"/>
    <property type="molecule type" value="Genomic_DNA"/>
</dbReference>
<keyword evidence="24" id="KW-1185">Reference proteome</keyword>
<dbReference type="RefSeq" id="WP_055036201.1">
    <property type="nucleotide sequence ID" value="NZ_AP014854.2"/>
</dbReference>
<keyword evidence="8" id="KW-0133">Cell shape</keyword>
<keyword evidence="6" id="KW-0808">Transferase</keyword>
<dbReference type="Pfam" id="PF01098">
    <property type="entry name" value="FTSW_RODA_SPOVE"/>
    <property type="match status" value="1"/>
</dbReference>
<dbReference type="KEGG" id="bvr:BVIR_403"/>
<dbReference type="GO" id="GO:0008955">
    <property type="term" value="F:peptidoglycan glycosyltransferase activity"/>
    <property type="evidence" value="ECO:0007669"/>
    <property type="project" value="UniProtKB-EC"/>
</dbReference>
<evidence type="ECO:0000256" key="16">
    <source>
        <dbReference type="ARBA" id="ARBA00038053"/>
    </source>
</evidence>
<keyword evidence="7 21" id="KW-0812">Transmembrane</keyword>
<keyword evidence="10 21" id="KW-1133">Transmembrane helix</keyword>
<dbReference type="AlphaFoldDB" id="A0A0H5BBP7"/>
<evidence type="ECO:0000256" key="20">
    <source>
        <dbReference type="ARBA" id="ARBA00049902"/>
    </source>
</evidence>
<dbReference type="InterPro" id="IPR001182">
    <property type="entry name" value="FtsW/RodA"/>
</dbReference>
<dbReference type="GO" id="GO:0008360">
    <property type="term" value="P:regulation of cell shape"/>
    <property type="evidence" value="ECO:0007669"/>
    <property type="project" value="UniProtKB-KW"/>
</dbReference>
<evidence type="ECO:0000313" key="23">
    <source>
        <dbReference type="EMBL" id="CUU44123.1"/>
    </source>
</evidence>
<dbReference type="GO" id="GO:0009252">
    <property type="term" value="P:peptidoglycan biosynthetic process"/>
    <property type="evidence" value="ECO:0007669"/>
    <property type="project" value="UniProtKB-KW"/>
</dbReference>
<feature type="transmembrane region" description="Helical" evidence="21">
    <location>
        <begin position="171"/>
        <end position="188"/>
    </location>
</feature>
<evidence type="ECO:0000313" key="24">
    <source>
        <dbReference type="Proteomes" id="UP000065734"/>
    </source>
</evidence>
<feature type="transmembrane region" description="Helical" evidence="21">
    <location>
        <begin position="308"/>
        <end position="329"/>
    </location>
</feature>
<comment type="similarity">
    <text evidence="16">Belongs to the SEDS family. FtsW subfamily.</text>
</comment>
<evidence type="ECO:0000256" key="3">
    <source>
        <dbReference type="ARBA" id="ARBA00022475"/>
    </source>
</evidence>
<keyword evidence="4 23" id="KW-0132">Cell division</keyword>
<evidence type="ECO:0000256" key="13">
    <source>
        <dbReference type="ARBA" id="ARBA00023316"/>
    </source>
</evidence>
<dbReference type="Proteomes" id="UP000065734">
    <property type="component" value="Chromosome I"/>
</dbReference>
<dbReference type="STRING" id="1079.BVIR_403"/>
<evidence type="ECO:0000256" key="19">
    <source>
        <dbReference type="ARBA" id="ARBA00044770"/>
    </source>
</evidence>
<evidence type="ECO:0000256" key="14">
    <source>
        <dbReference type="ARBA" id="ARBA00032370"/>
    </source>
</evidence>
<dbReference type="GO" id="GO:0005886">
    <property type="term" value="C:plasma membrane"/>
    <property type="evidence" value="ECO:0007669"/>
    <property type="project" value="UniProtKB-SubCell"/>
</dbReference>
<keyword evidence="13" id="KW-0961">Cell wall biogenesis/degradation</keyword>
<dbReference type="PATRIC" id="fig|1079.6.peg.406"/>
<dbReference type="EMBL" id="LN907867">
    <property type="protein sequence ID" value="CUU44123.1"/>
    <property type="molecule type" value="Genomic_DNA"/>
</dbReference>
<reference evidence="24" key="3">
    <citation type="journal article" date="2016" name="Genome Announc.">
        <title>Revised genome sequence of the purple photosynthetic bacterium Blastochloris viridis.</title>
        <authorList>
            <person name="Liu L.N."/>
            <person name="Faulkner M."/>
            <person name="Liu X."/>
            <person name="Huang F."/>
            <person name="Darby A.C."/>
            <person name="Hall N."/>
        </authorList>
    </citation>
    <scope>NUCLEOTIDE SEQUENCE [LARGE SCALE GENOMIC DNA]</scope>
    <source>
        <strain evidence="24">ATCC 19567 / DSM 133 / F</strain>
    </source>
</reference>